<dbReference type="AlphaFoldDB" id="A0A7I8D2W4"/>
<comment type="similarity">
    <text evidence="1">Belongs to the DtxR/MntR family.</text>
</comment>
<keyword evidence="4" id="KW-0804">Transcription</keyword>
<name>A0A7I8D2W4_9FIRM</name>
<dbReference type="InterPro" id="IPR036388">
    <property type="entry name" value="WH-like_DNA-bd_sf"/>
</dbReference>
<dbReference type="SUPFAM" id="SSF46785">
    <property type="entry name" value="Winged helix' DNA-binding domain"/>
    <property type="match status" value="1"/>
</dbReference>
<dbReference type="Gene3D" id="1.10.60.10">
    <property type="entry name" value="Iron dependent repressor, metal binding and dimerisation domain"/>
    <property type="match status" value="1"/>
</dbReference>
<evidence type="ECO:0000313" key="7">
    <source>
        <dbReference type="EMBL" id="BCI61168.1"/>
    </source>
</evidence>
<evidence type="ECO:0000259" key="5">
    <source>
        <dbReference type="Pfam" id="PF01325"/>
    </source>
</evidence>
<evidence type="ECO:0000259" key="6">
    <source>
        <dbReference type="Pfam" id="PF02742"/>
    </source>
</evidence>
<keyword evidence="8" id="KW-1185">Reference proteome</keyword>
<dbReference type="InterPro" id="IPR022687">
    <property type="entry name" value="HTH_DTXR"/>
</dbReference>
<sequence length="127" mass="14386">MKIQESAENYLEAILMLHHQNGLVRSIDIVNKLKFSKPSVSVAMKNLRENGYIDMDSEGYITLLEKGRVIAETIYERHRLLSDWLIALGVTPEVAVEDACRMEHVISAESFDAIKAHTKKKSSEKKA</sequence>
<dbReference type="InterPro" id="IPR022689">
    <property type="entry name" value="Iron_dep_repressor"/>
</dbReference>
<dbReference type="EMBL" id="AP023321">
    <property type="protein sequence ID" value="BCI61168.1"/>
    <property type="molecule type" value="Genomic_DNA"/>
</dbReference>
<dbReference type="Pfam" id="PF01325">
    <property type="entry name" value="Fe_dep_repress"/>
    <property type="match status" value="1"/>
</dbReference>
<dbReference type="GO" id="GO:0046983">
    <property type="term" value="F:protein dimerization activity"/>
    <property type="evidence" value="ECO:0007669"/>
    <property type="project" value="InterPro"/>
</dbReference>
<keyword evidence="2" id="KW-0805">Transcription regulation</keyword>
<dbReference type="Pfam" id="PF02742">
    <property type="entry name" value="Fe_dep_repr_C"/>
    <property type="match status" value="1"/>
</dbReference>
<evidence type="ECO:0000256" key="3">
    <source>
        <dbReference type="ARBA" id="ARBA00023125"/>
    </source>
</evidence>
<feature type="domain" description="HTH dtxR-type" evidence="5">
    <location>
        <begin position="4"/>
        <end position="55"/>
    </location>
</feature>
<feature type="domain" description="Iron dependent repressor metal binding and dimerisation" evidence="6">
    <location>
        <begin position="65"/>
        <end position="118"/>
    </location>
</feature>
<keyword evidence="3" id="KW-0238">DNA-binding</keyword>
<proteinExistence type="inferred from homology"/>
<dbReference type="GO" id="GO:0003700">
    <property type="term" value="F:DNA-binding transcription factor activity"/>
    <property type="evidence" value="ECO:0007669"/>
    <property type="project" value="InterPro"/>
</dbReference>
<protein>
    <submittedName>
        <fullName evidence="7">DtxR family transcriptional regulator</fullName>
    </submittedName>
</protein>
<dbReference type="PANTHER" id="PTHR33238:SF7">
    <property type="entry name" value="IRON-DEPENDENT TRANSCRIPTIONAL REGULATOR"/>
    <property type="match status" value="1"/>
</dbReference>
<dbReference type="SUPFAM" id="SSF47979">
    <property type="entry name" value="Iron-dependent repressor protein, dimerization domain"/>
    <property type="match status" value="1"/>
</dbReference>
<gene>
    <name evidence="7" type="ORF">C12CBH8_18070</name>
</gene>
<evidence type="ECO:0000256" key="4">
    <source>
        <dbReference type="ARBA" id="ARBA00023163"/>
    </source>
</evidence>
<dbReference type="Proteomes" id="UP000593890">
    <property type="component" value="Chromosome"/>
</dbReference>
<dbReference type="KEGG" id="sman:C12CBH8_18070"/>
<dbReference type="RefSeq" id="WP_090265392.1">
    <property type="nucleotide sequence ID" value="NZ_AP023321.1"/>
</dbReference>
<dbReference type="GO" id="GO:0046914">
    <property type="term" value="F:transition metal ion binding"/>
    <property type="evidence" value="ECO:0007669"/>
    <property type="project" value="InterPro"/>
</dbReference>
<reference evidence="8" key="1">
    <citation type="submission" date="2020-07" db="EMBL/GenBank/DDBJ databases">
        <title>Complete genome sequencing of Clostridia bacterium strain 12CBH8.</title>
        <authorList>
            <person name="Sakamoto M."/>
            <person name="Murakami T."/>
            <person name="Mori H."/>
        </authorList>
    </citation>
    <scope>NUCLEOTIDE SEQUENCE [LARGE SCALE GENOMIC DNA]</scope>
    <source>
        <strain evidence="8">12CBH8</strain>
    </source>
</reference>
<organism evidence="7 8">
    <name type="scientific">Solibaculum mannosilyticum</name>
    <dbReference type="NCBI Taxonomy" id="2780922"/>
    <lineage>
        <taxon>Bacteria</taxon>
        <taxon>Bacillati</taxon>
        <taxon>Bacillota</taxon>
        <taxon>Clostridia</taxon>
        <taxon>Eubacteriales</taxon>
        <taxon>Oscillospiraceae</taxon>
        <taxon>Solibaculum</taxon>
    </lineage>
</organism>
<evidence type="ECO:0000256" key="1">
    <source>
        <dbReference type="ARBA" id="ARBA00007871"/>
    </source>
</evidence>
<dbReference type="SMART" id="SM00529">
    <property type="entry name" value="HTH_DTXR"/>
    <property type="match status" value="1"/>
</dbReference>
<dbReference type="GO" id="GO:0003677">
    <property type="term" value="F:DNA binding"/>
    <property type="evidence" value="ECO:0007669"/>
    <property type="project" value="UniProtKB-KW"/>
</dbReference>
<accession>A0A7I8D2W4</accession>
<evidence type="ECO:0000313" key="8">
    <source>
        <dbReference type="Proteomes" id="UP000593890"/>
    </source>
</evidence>
<dbReference type="InterPro" id="IPR001367">
    <property type="entry name" value="Fe_dep_repressor"/>
</dbReference>
<dbReference type="InterPro" id="IPR050536">
    <property type="entry name" value="DtxR_MntR_Metal-Reg"/>
</dbReference>
<dbReference type="Gene3D" id="1.10.10.10">
    <property type="entry name" value="Winged helix-like DNA-binding domain superfamily/Winged helix DNA-binding domain"/>
    <property type="match status" value="1"/>
</dbReference>
<dbReference type="InterPro" id="IPR036390">
    <property type="entry name" value="WH_DNA-bd_sf"/>
</dbReference>
<evidence type="ECO:0000256" key="2">
    <source>
        <dbReference type="ARBA" id="ARBA00023015"/>
    </source>
</evidence>
<dbReference type="InterPro" id="IPR036421">
    <property type="entry name" value="Fe_dep_repressor_sf"/>
</dbReference>
<dbReference type="PANTHER" id="PTHR33238">
    <property type="entry name" value="IRON (METAL) DEPENDENT REPRESSOR, DTXR FAMILY"/>
    <property type="match status" value="1"/>
</dbReference>